<organism evidence="2 3">
    <name type="scientific">Paragemmobacter kunshanensis</name>
    <dbReference type="NCBI Taxonomy" id="2583234"/>
    <lineage>
        <taxon>Bacteria</taxon>
        <taxon>Pseudomonadati</taxon>
        <taxon>Pseudomonadota</taxon>
        <taxon>Alphaproteobacteria</taxon>
        <taxon>Rhodobacterales</taxon>
        <taxon>Paracoccaceae</taxon>
        <taxon>Paragemmobacter</taxon>
    </lineage>
</organism>
<sequence length="915" mass="92637">HDTKSITNGGSLLDGKPGSALSANQHDAGHLTLSGTVLDPVTAERLVESIQTGVFGLASVKSDIRTADAILDDLRGIAADAGLADLVIFRLDGLVVEATGIVPRDKMDNWVGLIGVYSRRFAKEIPLRSFVTLDQPAEVDTAPVIIGTGPVADAETGRVVAPETLAEPNEVDAQSLFAGQPEVTPDAPAPVQQPDSRLSGLSAALDRLQDNRPELHDQLVSRIELGETPEPAFLQEVLEAIGGTIEAAPPGEAGGPRVVVEGLGFVGTVEGIARDLGLILRQRQQAAAAAASETRAPAALPAPQPAIMAAPLRIDDLQVETTGGTAPGAAPAALTVAPGQDAAPGLAPDSAAGTAAMVAPDAPMATAAVAPSPVAGSTADPAPLAAQAALPDAASELGAEPPDAAAARVIAVSTALDRLQARSPALHDRIVALVDAGEVPDTALLAEAITVLGGSAPADGSPDAPVTLPELGPVGTMAELSSTLAPAVQARRQTAATTVAPGSVDQAEPPAPLAAPPGSATPPGSEAVLLALDRLQETRPDLHQRLVTDIAEGRAADPAVLREVVTLMAGGTAEASQAEGGGATGPSQIVVADLGLSGSIDQLNQTISALVAAQSANAPAAAPDPVGTAVPGSVVRIVDPAPLAEPAGAGPEGTTTIQASSPDEQPITLPLFALPQGEMVTMQPMIDAANALIAEDSSGDAGSGTLSPNLVMLVAMQNEQLQFGKTLMRLPQPLTALPYSVDQPVSCWQGARLTPGMLPTALLLLDALSVSSDSDVTGLTPDVREVVMETALSPDRVKACLRETGTAFGAMVGGSSTFLSETARNPDFVEFLFRNVPAAQLPLAGANLAGERYVELADGRKLGEGAAPDITSRIMSIGDLGILLRTAEGTRIQLYGSTLGWRVADTCGPEDCGMN</sequence>
<dbReference type="AlphaFoldDB" id="A0A6M1U116"/>
<accession>A0A6M1U116</accession>
<feature type="non-terminal residue" evidence="2">
    <location>
        <position position="1"/>
    </location>
</feature>
<dbReference type="RefSeq" id="WP_165049361.1">
    <property type="nucleotide sequence ID" value="NZ_JAALFE010000008.1"/>
</dbReference>
<evidence type="ECO:0000313" key="3">
    <source>
        <dbReference type="Proteomes" id="UP000474758"/>
    </source>
</evidence>
<dbReference type="EMBL" id="JAALFE010000008">
    <property type="protein sequence ID" value="NGQ91134.1"/>
    <property type="molecule type" value="Genomic_DNA"/>
</dbReference>
<comment type="caution">
    <text evidence="2">The sequence shown here is derived from an EMBL/GenBank/DDBJ whole genome shotgun (WGS) entry which is preliminary data.</text>
</comment>
<evidence type="ECO:0000256" key="1">
    <source>
        <dbReference type="SAM" id="MobiDB-lite"/>
    </source>
</evidence>
<evidence type="ECO:0000313" key="2">
    <source>
        <dbReference type="EMBL" id="NGQ91134.1"/>
    </source>
</evidence>
<protein>
    <submittedName>
        <fullName evidence="2">Uncharacterized protein</fullName>
    </submittedName>
</protein>
<dbReference type="Proteomes" id="UP000474758">
    <property type="component" value="Unassembled WGS sequence"/>
</dbReference>
<reference evidence="2 3" key="1">
    <citation type="submission" date="2020-02" db="EMBL/GenBank/DDBJ databases">
        <title>Rhodobacter translucens sp. nov., a novel bacterium isolated from activated sludge.</title>
        <authorList>
            <person name="Liu J."/>
        </authorList>
    </citation>
    <scope>NUCLEOTIDE SEQUENCE [LARGE SCALE GENOMIC DNA]</scope>
    <source>
        <strain evidence="2 3">HX-7-19</strain>
    </source>
</reference>
<keyword evidence="3" id="KW-1185">Reference proteome</keyword>
<feature type="region of interest" description="Disordered" evidence="1">
    <location>
        <begin position="493"/>
        <end position="522"/>
    </location>
</feature>
<name>A0A6M1U116_9RHOB</name>
<feature type="compositionally biased region" description="Polar residues" evidence="1">
    <location>
        <begin position="1"/>
        <end position="10"/>
    </location>
</feature>
<proteinExistence type="predicted"/>
<gene>
    <name evidence="2" type="ORF">G5V65_09515</name>
</gene>
<feature type="region of interest" description="Disordered" evidence="1">
    <location>
        <begin position="1"/>
        <end position="25"/>
    </location>
</feature>